<feature type="compositionally biased region" description="Pro residues" evidence="1">
    <location>
        <begin position="1029"/>
        <end position="1053"/>
    </location>
</feature>
<protein>
    <submittedName>
        <fullName evidence="2">Uncharacterized protein</fullName>
    </submittedName>
</protein>
<dbReference type="OrthoDB" id="4188028at2759"/>
<proteinExistence type="predicted"/>
<feature type="compositionally biased region" description="Basic residues" evidence="1">
    <location>
        <begin position="866"/>
        <end position="876"/>
    </location>
</feature>
<evidence type="ECO:0000313" key="2">
    <source>
        <dbReference type="EMBL" id="EME48122.1"/>
    </source>
</evidence>
<dbReference type="OMA" id="HRAWSNK"/>
<feature type="compositionally biased region" description="Basic and acidic residues" evidence="1">
    <location>
        <begin position="1086"/>
        <end position="1111"/>
    </location>
</feature>
<reference evidence="2 3" key="2">
    <citation type="journal article" date="2012" name="PLoS Pathog.">
        <title>Diverse lifestyles and strategies of plant pathogenesis encoded in the genomes of eighteen Dothideomycetes fungi.</title>
        <authorList>
            <person name="Ohm R.A."/>
            <person name="Feau N."/>
            <person name="Henrissat B."/>
            <person name="Schoch C.L."/>
            <person name="Horwitz B.A."/>
            <person name="Barry K.W."/>
            <person name="Condon B.J."/>
            <person name="Copeland A.C."/>
            <person name="Dhillon B."/>
            <person name="Glaser F."/>
            <person name="Hesse C.N."/>
            <person name="Kosti I."/>
            <person name="LaButti K."/>
            <person name="Lindquist E.A."/>
            <person name="Lucas S."/>
            <person name="Salamov A.A."/>
            <person name="Bradshaw R.E."/>
            <person name="Ciuffetti L."/>
            <person name="Hamelin R.C."/>
            <person name="Kema G.H.J."/>
            <person name="Lawrence C."/>
            <person name="Scott J.A."/>
            <person name="Spatafora J.W."/>
            <person name="Turgeon B.G."/>
            <person name="de Wit P.J.G.M."/>
            <person name="Zhong S."/>
            <person name="Goodwin S.B."/>
            <person name="Grigoriev I.V."/>
        </authorList>
    </citation>
    <scope>NUCLEOTIDE SEQUENCE [LARGE SCALE GENOMIC DNA]</scope>
    <source>
        <strain evidence="3">NZE10 / CBS 128990</strain>
    </source>
</reference>
<feature type="compositionally biased region" description="Pro residues" evidence="1">
    <location>
        <begin position="990"/>
        <end position="1002"/>
    </location>
</feature>
<feature type="region of interest" description="Disordered" evidence="1">
    <location>
        <begin position="581"/>
        <end position="683"/>
    </location>
</feature>
<feature type="compositionally biased region" description="Low complexity" evidence="1">
    <location>
        <begin position="844"/>
        <end position="857"/>
    </location>
</feature>
<sequence length="1119" mass="123183">MSQTVMSPQSQTSTMTTRQRRTSGKPGRFDPSEPLHMTTRGAAKNRPSNGSGSIDGSIDESESRRCSLDDLRPTTSHSLGSQTPAGSRRVSGTSTHDASEINVCFDPHSSTGKNFERFRSNPYSPTHPAASPSRKRKRTTPTPPGTPDGSGDATVPPEVEMTDRHPMDFVELLPMDQLSSRAGSDDDSPSDDDLPEDYGGIAQSTELTPAATSLGSQPVSPISETSMHDVVFSPKVVEPVNVKVMKPSIVDEAEEVEDAEDLAEADEIEEGDDVDEDHIRLGPRRRVAGRRRADHPDARVEATMRRQLQLKSAFRAITRSLKPILAEIALKTTEELDANPHLHEQVAEYQGTEDHDGVQKQLDDILARRKAQIEAQYKWNKQNLRQTLGAEEHARTASTEQTINDLRELHLDRLDYDILKIAREAQMSTRNLGYETDDEDGHVIRARQGMQYKFTRTGPLDSKYESGSRMAIEGGRAVQDLQARFEMFQALRDHHRADQQAQATDGFTVMDMAARRAANARKKSVLTTQILAAAATEQQRIDNLPIIPVIPNEQAHDLQLLAKLATRPAIQPFPRSIWFNKSPQHSLADPFQTHRMGPPQTPLRPAISFDRPQPQTSPRSAISYDIAEPTSNRPSESPRQKAEPSRGDLAFLLSPPAGTYRREEPTPPVKPAEPVPSQHGSVPPSPIARPFQLSAEAIQRTPGKMAREESSQLNTHKRGDSSSEQYHRPMTVDCTPGFAQPAERPMHQFSSGSLSIARVDTTETSDRNAPDAQPKEQKREGLTPHPSLPPKPPAPLREPFDPHSGPGAPDSRFSQERAEVFSPQKASIDGLLQKPRSRASSEVSQSATNEATTESSTPGDSERGQPRHKAKATHKTSKTDRNGLSRKAFKQHAERRRSHAEPPEGKPRIMRFRLSGPPEVPSPARPPQFTSTPAAAPPQLPNHDHYQPHVYGSYPGFPGQPTLPPPRQPPYPYQNGYESSWPHPRSLQGPLPPAPGYQPSPSHPYGMPGGLPPMLPTVVPGGVMEWPPLFGPPPYGHASQPPTPHQGPHPGPPGQFGGPTIAPASDHRSSYGAGPSTNIPAFAQQKRQDDGSSRRRTQSDYSKRDFKHYDPITRTQKPR</sequence>
<dbReference type="eggNOG" id="ENOG502SRXM">
    <property type="taxonomic scope" value="Eukaryota"/>
</dbReference>
<feature type="compositionally biased region" description="Basic and acidic residues" evidence="1">
    <location>
        <begin position="636"/>
        <end position="646"/>
    </location>
</feature>
<feature type="compositionally biased region" description="Polar residues" evidence="1">
    <location>
        <begin position="73"/>
        <end position="96"/>
    </location>
</feature>
<feature type="compositionally biased region" description="Basic and acidic residues" evidence="1">
    <location>
        <begin position="717"/>
        <end position="727"/>
    </location>
</feature>
<evidence type="ECO:0000256" key="1">
    <source>
        <dbReference type="SAM" id="MobiDB-lite"/>
    </source>
</evidence>
<feature type="compositionally biased region" description="Low complexity" evidence="1">
    <location>
        <begin position="1"/>
        <end position="17"/>
    </location>
</feature>
<feature type="compositionally biased region" description="Basic and acidic residues" evidence="1">
    <location>
        <begin position="760"/>
        <end position="782"/>
    </location>
</feature>
<feature type="compositionally biased region" description="Acidic residues" evidence="1">
    <location>
        <begin position="185"/>
        <end position="196"/>
    </location>
</feature>
<feature type="region of interest" description="Disordered" evidence="1">
    <location>
        <begin position="700"/>
        <end position="1119"/>
    </location>
</feature>
<feature type="compositionally biased region" description="Pro residues" evidence="1">
    <location>
        <begin position="961"/>
        <end position="972"/>
    </location>
</feature>
<feature type="region of interest" description="Disordered" evidence="1">
    <location>
        <begin position="254"/>
        <end position="277"/>
    </location>
</feature>
<dbReference type="Proteomes" id="UP000016933">
    <property type="component" value="Unassembled WGS sequence"/>
</dbReference>
<feature type="compositionally biased region" description="Acidic residues" evidence="1">
    <location>
        <begin position="254"/>
        <end position="276"/>
    </location>
</feature>
<dbReference type="STRING" id="675120.N1PXJ0"/>
<gene>
    <name evidence="2" type="ORF">DOTSEDRAFT_78213</name>
</gene>
<dbReference type="AlphaFoldDB" id="N1PXJ0"/>
<feature type="region of interest" description="Disordered" evidence="1">
    <location>
        <begin position="1"/>
        <end position="200"/>
    </location>
</feature>
<organism evidence="2 3">
    <name type="scientific">Dothistroma septosporum (strain NZE10 / CBS 128990)</name>
    <name type="common">Red band needle blight fungus</name>
    <name type="synonym">Mycosphaerella pini</name>
    <dbReference type="NCBI Taxonomy" id="675120"/>
    <lineage>
        <taxon>Eukaryota</taxon>
        <taxon>Fungi</taxon>
        <taxon>Dikarya</taxon>
        <taxon>Ascomycota</taxon>
        <taxon>Pezizomycotina</taxon>
        <taxon>Dothideomycetes</taxon>
        <taxon>Dothideomycetidae</taxon>
        <taxon>Mycosphaerellales</taxon>
        <taxon>Mycosphaerellaceae</taxon>
        <taxon>Dothistroma</taxon>
    </lineage>
</organism>
<dbReference type="EMBL" id="KB446536">
    <property type="protein sequence ID" value="EME48122.1"/>
    <property type="molecule type" value="Genomic_DNA"/>
</dbReference>
<keyword evidence="3" id="KW-1185">Reference proteome</keyword>
<reference evidence="3" key="1">
    <citation type="journal article" date="2012" name="PLoS Genet.">
        <title>The genomes of the fungal plant pathogens Cladosporium fulvum and Dothistroma septosporum reveal adaptation to different hosts and lifestyles but also signatures of common ancestry.</title>
        <authorList>
            <person name="de Wit P.J.G.M."/>
            <person name="van der Burgt A."/>
            <person name="Oekmen B."/>
            <person name="Stergiopoulos I."/>
            <person name="Abd-Elsalam K.A."/>
            <person name="Aerts A.L."/>
            <person name="Bahkali A.H."/>
            <person name="Beenen H.G."/>
            <person name="Chettri P."/>
            <person name="Cox M.P."/>
            <person name="Datema E."/>
            <person name="de Vries R.P."/>
            <person name="Dhillon B."/>
            <person name="Ganley A.R."/>
            <person name="Griffiths S.A."/>
            <person name="Guo Y."/>
            <person name="Hamelin R.C."/>
            <person name="Henrissat B."/>
            <person name="Kabir M.S."/>
            <person name="Jashni M.K."/>
            <person name="Kema G."/>
            <person name="Klaubauf S."/>
            <person name="Lapidus A."/>
            <person name="Levasseur A."/>
            <person name="Lindquist E."/>
            <person name="Mehrabi R."/>
            <person name="Ohm R.A."/>
            <person name="Owen T.J."/>
            <person name="Salamov A."/>
            <person name="Schwelm A."/>
            <person name="Schijlen E."/>
            <person name="Sun H."/>
            <person name="van den Burg H.A."/>
            <person name="van Ham R.C.H.J."/>
            <person name="Zhang S."/>
            <person name="Goodwin S.B."/>
            <person name="Grigoriev I.V."/>
            <person name="Collemare J."/>
            <person name="Bradshaw R.E."/>
        </authorList>
    </citation>
    <scope>NUCLEOTIDE SEQUENCE [LARGE SCALE GENOMIC DNA]</scope>
    <source>
        <strain evidence="3">NZE10 / CBS 128990</strain>
    </source>
</reference>
<feature type="compositionally biased region" description="Basic and acidic residues" evidence="1">
    <location>
        <begin position="61"/>
        <end position="72"/>
    </location>
</feature>
<dbReference type="HOGENOM" id="CLU_274858_0_0_1"/>
<accession>N1PXJ0</accession>
<feature type="compositionally biased region" description="Pro residues" evidence="1">
    <location>
        <begin position="786"/>
        <end position="796"/>
    </location>
</feature>
<evidence type="ECO:0000313" key="3">
    <source>
        <dbReference type="Proteomes" id="UP000016933"/>
    </source>
</evidence>
<name>N1PXJ0_DOTSN</name>
<feature type="compositionally biased region" description="Basic residues" evidence="1">
    <location>
        <begin position="887"/>
        <end position="898"/>
    </location>
</feature>